<dbReference type="Gene3D" id="1.10.110.10">
    <property type="entry name" value="Plant lipid-transfer and hydrophobic proteins"/>
    <property type="match status" value="1"/>
</dbReference>
<evidence type="ECO:0000259" key="2">
    <source>
        <dbReference type="Pfam" id="PF14368"/>
    </source>
</evidence>
<reference evidence="3" key="1">
    <citation type="submission" date="2020-01" db="EMBL/GenBank/DDBJ databases">
        <authorList>
            <person name="Mishra B."/>
        </authorList>
    </citation>
    <scope>NUCLEOTIDE SEQUENCE [LARGE SCALE GENOMIC DNA]</scope>
</reference>
<sequence>MLMRFSALVMVLTAAMMMEEAKSIRLCNIETKDAESCRPAVVGNNPSPPVNACCAVVRAVNLPCICRFKSYLTTYNIDPARVRALVPKCGIRTVIPPACQA</sequence>
<organism evidence="3 4">
    <name type="scientific">Microthlaspi erraticum</name>
    <dbReference type="NCBI Taxonomy" id="1685480"/>
    <lineage>
        <taxon>Eukaryota</taxon>
        <taxon>Viridiplantae</taxon>
        <taxon>Streptophyta</taxon>
        <taxon>Embryophyta</taxon>
        <taxon>Tracheophyta</taxon>
        <taxon>Spermatophyta</taxon>
        <taxon>Magnoliopsida</taxon>
        <taxon>eudicotyledons</taxon>
        <taxon>Gunneridae</taxon>
        <taxon>Pentapetalae</taxon>
        <taxon>rosids</taxon>
        <taxon>malvids</taxon>
        <taxon>Brassicales</taxon>
        <taxon>Brassicaceae</taxon>
        <taxon>Coluteocarpeae</taxon>
        <taxon>Microthlaspi</taxon>
    </lineage>
</organism>
<evidence type="ECO:0000256" key="1">
    <source>
        <dbReference type="SAM" id="SignalP"/>
    </source>
</evidence>
<keyword evidence="4" id="KW-1185">Reference proteome</keyword>
<dbReference type="OrthoDB" id="656626at2759"/>
<dbReference type="Proteomes" id="UP000467841">
    <property type="component" value="Unassembled WGS sequence"/>
</dbReference>
<evidence type="ECO:0000313" key="4">
    <source>
        <dbReference type="Proteomes" id="UP000467841"/>
    </source>
</evidence>
<protein>
    <recommendedName>
        <fullName evidence="2">Bifunctional inhibitor/plant lipid transfer protein/seed storage helical domain-containing protein</fullName>
    </recommendedName>
</protein>
<dbReference type="InterPro" id="IPR044741">
    <property type="entry name" value="NsLTP-like"/>
</dbReference>
<proteinExistence type="predicted"/>
<feature type="signal peptide" evidence="1">
    <location>
        <begin position="1"/>
        <end position="23"/>
    </location>
</feature>
<dbReference type="InterPro" id="IPR039265">
    <property type="entry name" value="DIR1-like"/>
</dbReference>
<dbReference type="GO" id="GO:0005504">
    <property type="term" value="F:fatty acid binding"/>
    <property type="evidence" value="ECO:0007669"/>
    <property type="project" value="InterPro"/>
</dbReference>
<dbReference type="InterPro" id="IPR036312">
    <property type="entry name" value="Bifun_inhib/LTP/seed_sf"/>
</dbReference>
<dbReference type="Pfam" id="PF14368">
    <property type="entry name" value="LTP_2"/>
    <property type="match status" value="1"/>
</dbReference>
<dbReference type="PANTHER" id="PTHR33122">
    <property type="entry name" value="LIPID BINDING PROTEIN-RELATED"/>
    <property type="match status" value="1"/>
</dbReference>
<feature type="chain" id="PRO_5025369796" description="Bifunctional inhibitor/plant lipid transfer protein/seed storage helical domain-containing protein" evidence="1">
    <location>
        <begin position="24"/>
        <end position="101"/>
    </location>
</feature>
<dbReference type="GO" id="GO:0009627">
    <property type="term" value="P:systemic acquired resistance"/>
    <property type="evidence" value="ECO:0007669"/>
    <property type="project" value="InterPro"/>
</dbReference>
<comment type="caution">
    <text evidence="3">The sequence shown here is derived from an EMBL/GenBank/DDBJ whole genome shotgun (WGS) entry which is preliminary data.</text>
</comment>
<dbReference type="InterPro" id="IPR016140">
    <property type="entry name" value="Bifunc_inhib/LTP/seed_store"/>
</dbReference>
<gene>
    <name evidence="3" type="ORF">MERR_LOCUS8344</name>
</gene>
<feature type="domain" description="Bifunctional inhibitor/plant lipid transfer protein/seed storage helical" evidence="2">
    <location>
        <begin position="9"/>
        <end position="96"/>
    </location>
</feature>
<evidence type="ECO:0000313" key="3">
    <source>
        <dbReference type="EMBL" id="CAA7021109.1"/>
    </source>
</evidence>
<dbReference type="PANTHER" id="PTHR33122:SF43">
    <property type="entry name" value="BIFUNCTIONAL INHIBITOR_PLANT LIPID TRANSFER PROTEIN_SEED STORAGE HELICAL DOMAIN-CONTAINING PROTEIN"/>
    <property type="match status" value="1"/>
</dbReference>
<dbReference type="SUPFAM" id="SSF47699">
    <property type="entry name" value="Bifunctional inhibitor/lipid-transfer protein/seed storage 2S albumin"/>
    <property type="match status" value="1"/>
</dbReference>
<keyword evidence="1" id="KW-0732">Signal</keyword>
<dbReference type="AlphaFoldDB" id="A0A6D2I6W8"/>
<dbReference type="CDD" id="cd04660">
    <property type="entry name" value="nsLTP_like"/>
    <property type="match status" value="1"/>
</dbReference>
<name>A0A6D2I6W8_9BRAS</name>
<dbReference type="EMBL" id="CACVBM020000588">
    <property type="protein sequence ID" value="CAA7021109.1"/>
    <property type="molecule type" value="Genomic_DNA"/>
</dbReference>
<accession>A0A6D2I6W8</accession>